<proteinExistence type="predicted"/>
<comment type="function">
    <text evidence="1">Has a role in nuclear-cytoplasmic transport of proteins and mRNAs.</text>
</comment>
<dbReference type="InterPro" id="IPR018222">
    <property type="entry name" value="Nuclear_transport_factor_2_euk"/>
</dbReference>
<name>A0ABP0Z6I3_9ROSI</name>
<keyword evidence="1" id="KW-0813">Transport</keyword>
<organism evidence="3 4">
    <name type="scientific">Citrullus colocynthis</name>
    <name type="common">colocynth</name>
    <dbReference type="NCBI Taxonomy" id="252529"/>
    <lineage>
        <taxon>Eukaryota</taxon>
        <taxon>Viridiplantae</taxon>
        <taxon>Streptophyta</taxon>
        <taxon>Embryophyta</taxon>
        <taxon>Tracheophyta</taxon>
        <taxon>Spermatophyta</taxon>
        <taxon>Magnoliopsida</taxon>
        <taxon>eudicotyledons</taxon>
        <taxon>Gunneridae</taxon>
        <taxon>Pentapetalae</taxon>
        <taxon>rosids</taxon>
        <taxon>fabids</taxon>
        <taxon>Cucurbitales</taxon>
        <taxon>Cucurbitaceae</taxon>
        <taxon>Benincaseae</taxon>
        <taxon>Citrullus</taxon>
    </lineage>
</organism>
<dbReference type="InterPro" id="IPR002075">
    <property type="entry name" value="NTF2_dom"/>
</dbReference>
<comment type="subcellular location">
    <subcellularLocation>
        <location evidence="1">Cytoplasm</location>
    </subcellularLocation>
    <subcellularLocation>
        <location evidence="1">Nucleus</location>
    </subcellularLocation>
</comment>
<sequence>MEEDQGDIIGKAFVEHYYQLFDNERPSLSSLYQPHSMLTFEGQQILGVHDISSKLQQLPFERCRHIVSTVDTQPSSVPGSILIFVSGSLQLPEEEHQLRFSQMFHLVPSPQGNLFVQNDIFRLNYG</sequence>
<accession>A0ABP0Z6I3</accession>
<dbReference type="Pfam" id="PF02136">
    <property type="entry name" value="NTF2"/>
    <property type="match status" value="1"/>
</dbReference>
<evidence type="ECO:0000313" key="4">
    <source>
        <dbReference type="Proteomes" id="UP001642487"/>
    </source>
</evidence>
<protein>
    <recommendedName>
        <fullName evidence="2">NTF2 domain-containing protein</fullName>
    </recommendedName>
</protein>
<dbReference type="PANTHER" id="PTHR12612">
    <property type="entry name" value="NUCLEAR TRANSPORT FACTOR 2"/>
    <property type="match status" value="1"/>
</dbReference>
<gene>
    <name evidence="3" type="ORF">CITCOLO1_LOCUS19718</name>
</gene>
<keyword evidence="1" id="KW-0539">Nucleus</keyword>
<dbReference type="InterPro" id="IPR032710">
    <property type="entry name" value="NTF2-like_dom_sf"/>
</dbReference>
<reference evidence="3 4" key="1">
    <citation type="submission" date="2024-03" db="EMBL/GenBank/DDBJ databases">
        <authorList>
            <person name="Gkanogiannis A."/>
            <person name="Becerra Lopez-Lavalle L."/>
        </authorList>
    </citation>
    <scope>NUCLEOTIDE SEQUENCE [LARGE SCALE GENOMIC DNA]</scope>
</reference>
<evidence type="ECO:0000259" key="2">
    <source>
        <dbReference type="PROSITE" id="PS50177"/>
    </source>
</evidence>
<dbReference type="PROSITE" id="PS50177">
    <property type="entry name" value="NTF2_DOMAIN"/>
    <property type="match status" value="1"/>
</dbReference>
<dbReference type="CDD" id="cd00780">
    <property type="entry name" value="NTF2"/>
    <property type="match status" value="1"/>
</dbReference>
<dbReference type="SUPFAM" id="SSF54427">
    <property type="entry name" value="NTF2-like"/>
    <property type="match status" value="1"/>
</dbReference>
<keyword evidence="1" id="KW-0653">Protein transport</keyword>
<evidence type="ECO:0000256" key="1">
    <source>
        <dbReference type="RuleBase" id="RU369002"/>
    </source>
</evidence>
<evidence type="ECO:0000313" key="3">
    <source>
        <dbReference type="EMBL" id="CAK9327341.1"/>
    </source>
</evidence>
<dbReference type="Gene3D" id="3.10.450.50">
    <property type="match status" value="1"/>
</dbReference>
<keyword evidence="4" id="KW-1185">Reference proteome</keyword>
<dbReference type="InterPro" id="IPR045875">
    <property type="entry name" value="NTF2"/>
</dbReference>
<dbReference type="Proteomes" id="UP001642487">
    <property type="component" value="Chromosome 8"/>
</dbReference>
<feature type="domain" description="NTF2" evidence="2">
    <location>
        <begin position="9"/>
        <end position="123"/>
    </location>
</feature>
<dbReference type="EMBL" id="OZ021742">
    <property type="protein sequence ID" value="CAK9327341.1"/>
    <property type="molecule type" value="Genomic_DNA"/>
</dbReference>
<keyword evidence="1" id="KW-0963">Cytoplasm</keyword>